<name>A0A2V1D440_9PLEO</name>
<organism evidence="2 3">
    <name type="scientific">Periconia macrospinosa</name>
    <dbReference type="NCBI Taxonomy" id="97972"/>
    <lineage>
        <taxon>Eukaryota</taxon>
        <taxon>Fungi</taxon>
        <taxon>Dikarya</taxon>
        <taxon>Ascomycota</taxon>
        <taxon>Pezizomycotina</taxon>
        <taxon>Dothideomycetes</taxon>
        <taxon>Pleosporomycetidae</taxon>
        <taxon>Pleosporales</taxon>
        <taxon>Massarineae</taxon>
        <taxon>Periconiaceae</taxon>
        <taxon>Periconia</taxon>
    </lineage>
</organism>
<gene>
    <name evidence="2" type="ORF">DM02DRAFT_698351</name>
</gene>
<evidence type="ECO:0000259" key="1">
    <source>
        <dbReference type="Pfam" id="PF20253"/>
    </source>
</evidence>
<evidence type="ECO:0000313" key="3">
    <source>
        <dbReference type="Proteomes" id="UP000244855"/>
    </source>
</evidence>
<protein>
    <recommendedName>
        <fullName evidence="1">DUF6604 domain-containing protein</fullName>
    </recommendedName>
</protein>
<dbReference type="InterPro" id="IPR046539">
    <property type="entry name" value="DUF6604"/>
</dbReference>
<accession>A0A2V1D440</accession>
<feature type="domain" description="DUF6604" evidence="1">
    <location>
        <begin position="13"/>
        <end position="236"/>
    </location>
</feature>
<dbReference type="AlphaFoldDB" id="A0A2V1D440"/>
<sequence>MPGLPKNLVSTYQKYKNHTDSIAHWLASTARNRGYVSPKAKKSGKSGKALVGGPTYTVAIKEWTAMAEFIAGLTLLDATIALRHSFSNNVSEILEETQDKKESDAGHAYFLSVLKNVRGILSSRLPKRPKAQSSPQTFEELMNIFEHLELEEPSEAFEQAPDMTPTKAPIFRAEHPVDMEEAYFVFYLLLRDFANLRTEVLRAWSGYNQGGHDIIAASITTNIAVDLARSMTEELRKLSEKHSGIMKMYQVFCASQFISESTAKRMCKKDIENILNFRERPGDEMNFTLYKVADNVLWPAYTLLNGWCSMHKANPHPEMKRGFYGTYDPASDRKRKTNRDKFLEDKILLLENLPEFYFYHCNTKPNTSPVEDEFIRGLRTMFETKTVTLPVVFATTLFLDIHHILRDGVDYGFKRLTDATHFVVGDIKEELKFHTDIAMETWPVQNDQTMQRFVDTIEFWVHEDHQRENAPKMGRKFIPEPFHLFRKHPWWCGLWKYWTLMQFHEFSIAFVNAWGAVMSCAHLYNAVGGRSRTDMRWKDLEVVIGLHDPKTFFIGEAPTTSDECLKRFALAMGASAANLARSTRTKKGLTLSKKGPKGLKELGAVLQTFRARICGANGPKDIRAEDVQKILDNSTWDYELDAEDNAEQVYKDIGGDTKAAPKKQLPVNKCVGLVRDLLHAETVEVSFDYFRMHRQCWRLLRVVKNHCRADLIRIYGPEYLDKESQLPFVVGYVLMTATSTQQIGDMPKARLPGVQVTSQVLEGAKHVIEGMLESGAGALVVDQILPRALDLHIEFEAEQ</sequence>
<dbReference type="PANTHER" id="PTHR38795:SF1">
    <property type="entry name" value="DUF6604 DOMAIN-CONTAINING PROTEIN"/>
    <property type="match status" value="1"/>
</dbReference>
<evidence type="ECO:0000313" key="2">
    <source>
        <dbReference type="EMBL" id="PVH92820.1"/>
    </source>
</evidence>
<keyword evidence="3" id="KW-1185">Reference proteome</keyword>
<dbReference type="STRING" id="97972.A0A2V1D440"/>
<dbReference type="OrthoDB" id="5238236at2759"/>
<reference evidence="2 3" key="1">
    <citation type="journal article" date="2018" name="Sci. Rep.">
        <title>Comparative genomics provides insights into the lifestyle and reveals functional heterogeneity of dark septate endophytic fungi.</title>
        <authorList>
            <person name="Knapp D.G."/>
            <person name="Nemeth J.B."/>
            <person name="Barry K."/>
            <person name="Hainaut M."/>
            <person name="Henrissat B."/>
            <person name="Johnson J."/>
            <person name="Kuo A."/>
            <person name="Lim J.H.P."/>
            <person name="Lipzen A."/>
            <person name="Nolan M."/>
            <person name="Ohm R.A."/>
            <person name="Tamas L."/>
            <person name="Grigoriev I.V."/>
            <person name="Spatafora J.W."/>
            <person name="Nagy L.G."/>
            <person name="Kovacs G.M."/>
        </authorList>
    </citation>
    <scope>NUCLEOTIDE SEQUENCE [LARGE SCALE GENOMIC DNA]</scope>
    <source>
        <strain evidence="2 3">DSE2036</strain>
    </source>
</reference>
<dbReference type="Proteomes" id="UP000244855">
    <property type="component" value="Unassembled WGS sequence"/>
</dbReference>
<proteinExistence type="predicted"/>
<dbReference type="Pfam" id="PF20253">
    <property type="entry name" value="DUF6604"/>
    <property type="match status" value="1"/>
</dbReference>
<dbReference type="EMBL" id="KZ805645">
    <property type="protein sequence ID" value="PVH92820.1"/>
    <property type="molecule type" value="Genomic_DNA"/>
</dbReference>
<dbReference type="PANTHER" id="PTHR38795">
    <property type="entry name" value="DUF6604 DOMAIN-CONTAINING PROTEIN"/>
    <property type="match status" value="1"/>
</dbReference>